<dbReference type="GO" id="GO:0030313">
    <property type="term" value="C:cell envelope"/>
    <property type="evidence" value="ECO:0007669"/>
    <property type="project" value="UniProtKB-SubCell"/>
</dbReference>
<evidence type="ECO:0000256" key="9">
    <source>
        <dbReference type="ARBA" id="ARBA00025737"/>
    </source>
</evidence>
<dbReference type="NCBIfam" id="TIGR01412">
    <property type="entry name" value="tat_substr_1"/>
    <property type="match status" value="1"/>
</dbReference>
<dbReference type="GO" id="GO:0005829">
    <property type="term" value="C:cytosol"/>
    <property type="evidence" value="ECO:0007669"/>
    <property type="project" value="TreeGrafter"/>
</dbReference>
<evidence type="ECO:0000256" key="13">
    <source>
        <dbReference type="RuleBase" id="RU365017"/>
    </source>
</evidence>
<evidence type="ECO:0000256" key="5">
    <source>
        <dbReference type="ARBA" id="ARBA00022729"/>
    </source>
</evidence>
<keyword evidence="18" id="KW-1185">Reference proteome</keyword>
<dbReference type="Pfam" id="PF04261">
    <property type="entry name" value="Dyp_perox_N"/>
    <property type="match status" value="1"/>
</dbReference>
<keyword evidence="7 13" id="KW-0408">Iron</keyword>
<dbReference type="GO" id="GO:0020037">
    <property type="term" value="F:heme binding"/>
    <property type="evidence" value="ECO:0007669"/>
    <property type="project" value="InterPro"/>
</dbReference>
<dbReference type="NCBIfam" id="TIGR01413">
    <property type="entry name" value="Dyp_perox_fam"/>
    <property type="match status" value="1"/>
</dbReference>
<keyword evidence="14" id="KW-1133">Transmembrane helix</keyword>
<evidence type="ECO:0000256" key="7">
    <source>
        <dbReference type="ARBA" id="ARBA00023004"/>
    </source>
</evidence>
<dbReference type="GO" id="GO:0004601">
    <property type="term" value="F:peroxidase activity"/>
    <property type="evidence" value="ECO:0007669"/>
    <property type="project" value="UniProtKB-KW"/>
</dbReference>
<proteinExistence type="inferred from homology"/>
<dbReference type="InterPro" id="IPR048327">
    <property type="entry name" value="Dyp_perox_N"/>
</dbReference>
<reference evidence="17 18" key="1">
    <citation type="journal article" date="2017" name="Int. J. Syst. Evol. Microbiol.">
        <title>Macrococcus canis sp. nov., a skin bacterium associated with infections in dogs.</title>
        <authorList>
            <person name="Gobeli Brawand S."/>
            <person name="Cotting K."/>
            <person name="Gomez-Sanz E."/>
            <person name="Collaud A."/>
            <person name="Thomann A."/>
            <person name="Brodard I."/>
            <person name="Rodriguez-Campos S."/>
            <person name="Strauss C."/>
            <person name="Perreten V."/>
        </authorList>
    </citation>
    <scope>NUCLEOTIDE SEQUENCE [LARGE SCALE GENOMIC DNA]</scope>
    <source>
        <strain evidence="17 18">KM45013</strain>
    </source>
</reference>
<name>A0A1W7A8D5_9STAP</name>
<dbReference type="PROSITE" id="PS51404">
    <property type="entry name" value="DYP_PEROXIDASE"/>
    <property type="match status" value="1"/>
</dbReference>
<evidence type="ECO:0000313" key="18">
    <source>
        <dbReference type="Proteomes" id="UP000194154"/>
    </source>
</evidence>
<dbReference type="Pfam" id="PF20628">
    <property type="entry name" value="Dyp_perox_C"/>
    <property type="match status" value="1"/>
</dbReference>
<dbReference type="PROSITE" id="PS51318">
    <property type="entry name" value="TAT"/>
    <property type="match status" value="1"/>
</dbReference>
<evidence type="ECO:0000313" key="17">
    <source>
        <dbReference type="EMBL" id="ARQ05905.1"/>
    </source>
</evidence>
<feature type="domain" description="Dyp-type peroxidase C-terminal" evidence="16">
    <location>
        <begin position="218"/>
        <end position="393"/>
    </location>
</feature>
<keyword evidence="2 13" id="KW-0575">Peroxidase</keyword>
<organism evidence="17 18">
    <name type="scientific">Macrococcoides canis</name>
    <dbReference type="NCBI Taxonomy" id="1855823"/>
    <lineage>
        <taxon>Bacteria</taxon>
        <taxon>Bacillati</taxon>
        <taxon>Bacillota</taxon>
        <taxon>Bacilli</taxon>
        <taxon>Bacillales</taxon>
        <taxon>Staphylococcaceae</taxon>
        <taxon>Macrococcoides</taxon>
    </lineage>
</organism>
<evidence type="ECO:0000256" key="10">
    <source>
        <dbReference type="ARBA" id="ARBA00033771"/>
    </source>
</evidence>
<gene>
    <name evidence="17" type="primary">efeN</name>
    <name evidence="17" type="ORF">MCCS_02360</name>
</gene>
<keyword evidence="3 13" id="KW-0349">Heme</keyword>
<evidence type="ECO:0000256" key="3">
    <source>
        <dbReference type="ARBA" id="ARBA00022617"/>
    </source>
</evidence>
<feature type="domain" description="Dyp-type peroxidase N-terminal" evidence="15">
    <location>
        <begin position="55"/>
        <end position="207"/>
    </location>
</feature>
<comment type="subcellular location">
    <subcellularLocation>
        <location evidence="1">Cell envelope</location>
    </subcellularLocation>
</comment>
<evidence type="ECO:0000256" key="6">
    <source>
        <dbReference type="ARBA" id="ARBA00023002"/>
    </source>
</evidence>
<protein>
    <recommendedName>
        <fullName evidence="10 13">Deferrochelatase</fullName>
        <ecNumber evidence="13">1.11.1.-</ecNumber>
    </recommendedName>
    <alternativeName>
        <fullName evidence="11 13">Peroxidase EfeB</fullName>
    </alternativeName>
</protein>
<dbReference type="InterPro" id="IPR006314">
    <property type="entry name" value="Dyp_peroxidase"/>
</dbReference>
<dbReference type="EC" id="1.11.1.-" evidence="13"/>
<dbReference type="SUPFAM" id="SSF54909">
    <property type="entry name" value="Dimeric alpha+beta barrel"/>
    <property type="match status" value="1"/>
</dbReference>
<dbReference type="Proteomes" id="UP000194154">
    <property type="component" value="Chromosome"/>
</dbReference>
<dbReference type="EMBL" id="CP021059">
    <property type="protein sequence ID" value="ARQ05905.1"/>
    <property type="molecule type" value="Genomic_DNA"/>
</dbReference>
<dbReference type="NCBIfam" id="TIGR01409">
    <property type="entry name" value="TAT_signal_seq"/>
    <property type="match status" value="1"/>
</dbReference>
<accession>A0A1W7A8D5</accession>
<dbReference type="GO" id="GO:0004325">
    <property type="term" value="F:ferrochelatase activity"/>
    <property type="evidence" value="ECO:0007669"/>
    <property type="project" value="UniProtKB-EC"/>
</dbReference>
<feature type="transmembrane region" description="Helical" evidence="14">
    <location>
        <begin position="12"/>
        <end position="34"/>
    </location>
</feature>
<dbReference type="PANTHER" id="PTHR30521">
    <property type="entry name" value="DEFERROCHELATASE/PEROXIDASE"/>
    <property type="match status" value="1"/>
</dbReference>
<keyword evidence="14" id="KW-0812">Transmembrane</keyword>
<comment type="similarity">
    <text evidence="9 13">Belongs to the DyP-type peroxidase family.</text>
</comment>
<dbReference type="STRING" id="1855823.MCCS_02360"/>
<evidence type="ECO:0000259" key="15">
    <source>
        <dbReference type="Pfam" id="PF04261"/>
    </source>
</evidence>
<dbReference type="InterPro" id="IPR011008">
    <property type="entry name" value="Dimeric_a/b-barrel"/>
</dbReference>
<dbReference type="InterPro" id="IPR006313">
    <property type="entry name" value="EfeB/EfeN"/>
</dbReference>
<keyword evidence="8" id="KW-0456">Lyase</keyword>
<evidence type="ECO:0000256" key="11">
    <source>
        <dbReference type="ARBA" id="ARBA00033775"/>
    </source>
</evidence>
<dbReference type="KEGG" id="mcak:MCCS_02360"/>
<evidence type="ECO:0000256" key="2">
    <source>
        <dbReference type="ARBA" id="ARBA00022559"/>
    </source>
</evidence>
<evidence type="ECO:0000259" key="16">
    <source>
        <dbReference type="Pfam" id="PF20628"/>
    </source>
</evidence>
<dbReference type="GO" id="GO:0046872">
    <property type="term" value="F:metal ion binding"/>
    <property type="evidence" value="ECO:0007669"/>
    <property type="project" value="UniProtKB-KW"/>
</dbReference>
<dbReference type="AlphaFoldDB" id="A0A1W7A8D5"/>
<evidence type="ECO:0000256" key="8">
    <source>
        <dbReference type="ARBA" id="ARBA00023239"/>
    </source>
</evidence>
<sequence length="408" mass="45730">MDSMSRRDFLKVAGIGGAGVVIGSTGLGTSLYAINHFGKDNSNSKNKVNFYGKYQSGIISDVQTHVYFVVLELQTKDLDEVKDMFKLWTKYSVKLMNGDLVAPLTENMLLPAVDTGEAIGLDASRLTLTYGAGPDFFKKLKIDALAPDDLKPLPHFPKDQLDDKFSGGDICIQACSDDPQVNFHAIRNLVRASRGLVTMKWSQTGFNSFEIQDNKIQTPRNLFSFKDGTGNPGGNNTEKLNEMVWCDSDWYKNGTYLIARKIQMHLETWDRTSLEDQERTFGRHRDTGAPLGMKNEFDTVDIKRKDEQGNLHIPEDSHVHLAKKSGTNLLRRSFSYTNGINENTGAFDAGLLFVSFQKSPDQFIKIQNMMGRVDRLNEYITHRGTGIFLAFPGIKEGGYIGETLFNHI</sequence>
<evidence type="ECO:0000256" key="14">
    <source>
        <dbReference type="SAM" id="Phobius"/>
    </source>
</evidence>
<dbReference type="PANTHER" id="PTHR30521:SF4">
    <property type="entry name" value="DEFERROCHELATASE"/>
    <property type="match status" value="1"/>
</dbReference>
<keyword evidence="6 13" id="KW-0560">Oxidoreductase</keyword>
<evidence type="ECO:0000256" key="1">
    <source>
        <dbReference type="ARBA" id="ARBA00004196"/>
    </source>
</evidence>
<evidence type="ECO:0000256" key="4">
    <source>
        <dbReference type="ARBA" id="ARBA00022723"/>
    </source>
</evidence>
<comment type="cofactor">
    <cofactor evidence="13">
        <name>heme b</name>
        <dbReference type="ChEBI" id="CHEBI:60344"/>
    </cofactor>
    <text evidence="13">Binds 1 heme b (iron(II)-protoporphyrin IX) group non-covalently per subunit.</text>
</comment>
<evidence type="ECO:0000256" key="12">
    <source>
        <dbReference type="ARBA" id="ARBA00048856"/>
    </source>
</evidence>
<dbReference type="InterPro" id="IPR048328">
    <property type="entry name" value="Dyp_perox_C"/>
</dbReference>
<keyword evidence="14" id="KW-0472">Membrane</keyword>
<dbReference type="InterPro" id="IPR019546">
    <property type="entry name" value="TAT_signal_bac_arc"/>
</dbReference>
<comment type="catalytic activity">
    <reaction evidence="12">
        <text>heme b + 2 H(+) = protoporphyrin IX + Fe(2+)</text>
        <dbReference type="Rhea" id="RHEA:22584"/>
        <dbReference type="ChEBI" id="CHEBI:15378"/>
        <dbReference type="ChEBI" id="CHEBI:29033"/>
        <dbReference type="ChEBI" id="CHEBI:57306"/>
        <dbReference type="ChEBI" id="CHEBI:60344"/>
        <dbReference type="EC" id="4.98.1.1"/>
    </reaction>
    <physiologicalReaction direction="left-to-right" evidence="12">
        <dbReference type="Rhea" id="RHEA:22585"/>
    </physiologicalReaction>
</comment>
<dbReference type="GO" id="GO:0033212">
    <property type="term" value="P:iron import into cell"/>
    <property type="evidence" value="ECO:0007669"/>
    <property type="project" value="InterPro"/>
</dbReference>
<dbReference type="InterPro" id="IPR006311">
    <property type="entry name" value="TAT_signal"/>
</dbReference>
<keyword evidence="5" id="KW-0732">Signal</keyword>
<comment type="function">
    <text evidence="13">Involved in the recovery of exogenous heme iron. Extracts iron from heme while preserving the protoporphyrin ring intact.</text>
</comment>
<keyword evidence="4 13" id="KW-0479">Metal-binding</keyword>